<reference evidence="1 2" key="1">
    <citation type="submission" date="2020-08" db="EMBL/GenBank/DDBJ databases">
        <title>Genomic Encyclopedia of Type Strains, Phase III (KMG-III): the genomes of soil and plant-associated and newly described type strains.</title>
        <authorList>
            <person name="Whitman W."/>
        </authorList>
    </citation>
    <scope>NUCLEOTIDE SEQUENCE [LARGE SCALE GENOMIC DNA]</scope>
    <source>
        <strain evidence="1 2">CECT 3287</strain>
    </source>
</reference>
<protein>
    <submittedName>
        <fullName evidence="1">Uncharacterized protein</fullName>
    </submittedName>
</protein>
<name>A0A7W5AMM2_9ACTN</name>
<evidence type="ECO:0000313" key="2">
    <source>
        <dbReference type="Proteomes" id="UP000590749"/>
    </source>
</evidence>
<dbReference type="AlphaFoldDB" id="A0A7W5AMM2"/>
<organism evidence="1 2">
    <name type="scientific">Actinoplanes campanulatus</name>
    <dbReference type="NCBI Taxonomy" id="113559"/>
    <lineage>
        <taxon>Bacteria</taxon>
        <taxon>Bacillati</taxon>
        <taxon>Actinomycetota</taxon>
        <taxon>Actinomycetes</taxon>
        <taxon>Micromonosporales</taxon>
        <taxon>Micromonosporaceae</taxon>
        <taxon>Actinoplanes</taxon>
    </lineage>
</organism>
<proteinExistence type="predicted"/>
<evidence type="ECO:0000313" key="1">
    <source>
        <dbReference type="EMBL" id="MBB3099092.1"/>
    </source>
</evidence>
<gene>
    <name evidence="1" type="ORF">FHR83_006798</name>
</gene>
<comment type="caution">
    <text evidence="1">The sequence shown here is derived from an EMBL/GenBank/DDBJ whole genome shotgun (WGS) entry which is preliminary data.</text>
</comment>
<dbReference type="RefSeq" id="WP_183225167.1">
    <property type="nucleotide sequence ID" value="NZ_BMPW01000020.1"/>
</dbReference>
<dbReference type="Proteomes" id="UP000590749">
    <property type="component" value="Unassembled WGS sequence"/>
</dbReference>
<sequence>MPTSAEVIQMAVTAVTESAARYGVTDTTVAELRNRIHGKPGYAEGYLNGNLTALLVRIADDHHTDCDEPICRTCDNLRDALTIRLADMTTDPRMRRPRPARWPLQG</sequence>
<accession>A0A7W5AMM2</accession>
<keyword evidence="2" id="KW-1185">Reference proteome</keyword>
<dbReference type="EMBL" id="JACHXF010000017">
    <property type="protein sequence ID" value="MBB3099092.1"/>
    <property type="molecule type" value="Genomic_DNA"/>
</dbReference>